<gene>
    <name evidence="2" type="ORF">HLB09_14045</name>
</gene>
<dbReference type="SUPFAM" id="SSF55347">
    <property type="entry name" value="Glyceraldehyde-3-phosphate dehydrogenase-like, C-terminal domain"/>
    <property type="match status" value="1"/>
</dbReference>
<organism evidence="2 3">
    <name type="scientific">Pseudokineococcus marinus</name>
    <dbReference type="NCBI Taxonomy" id="351215"/>
    <lineage>
        <taxon>Bacteria</taxon>
        <taxon>Bacillati</taxon>
        <taxon>Actinomycetota</taxon>
        <taxon>Actinomycetes</taxon>
        <taxon>Kineosporiales</taxon>
        <taxon>Kineosporiaceae</taxon>
        <taxon>Pseudokineococcus</taxon>
    </lineage>
</organism>
<dbReference type="InterPro" id="IPR006638">
    <property type="entry name" value="Elp3/MiaA/NifB-like_rSAM"/>
</dbReference>
<dbReference type="SMART" id="SM00729">
    <property type="entry name" value="Elp3"/>
    <property type="match status" value="1"/>
</dbReference>
<dbReference type="CDD" id="cd01335">
    <property type="entry name" value="Radical_SAM"/>
    <property type="match status" value="1"/>
</dbReference>
<evidence type="ECO:0000259" key="1">
    <source>
        <dbReference type="PROSITE" id="PS51918"/>
    </source>
</evidence>
<evidence type="ECO:0000313" key="2">
    <source>
        <dbReference type="EMBL" id="NNH24194.1"/>
    </source>
</evidence>
<sequence length="696" mass="76705">MRFAAQAARFYESVEVVELHHPDKVDAPSGTAARTARDGRSVLHRLEALLPRVSKPVQYVGGELNATTKEWECAGPATVRWALMYPDAYEVGVPNQGVMILYEVLNERADALAERTYAVWPDLEALMREHDVPQFTVDGHRPVGDFDLLGVSFATELGYTNLLTALDLAGVPLRSAERTEEHPLVVAGGHAAFNPEPVADFLDAVVLGDGEQAVLAVTDLVRAFKEEGSPGGREELLLRLARSGVVYVPRFYDVAYGEDGALASVAPNRDGVPWRVVKHTVMDLDAWPYPKQPLVPLAESVHERMSVEIFRGCTRGCRFCQAGMITRPVRERSAEGIGAMVQKGLEATGFEEVGLLSLSSADHSEIAEVTKGLADRYEGTETGLSLPSTRVDAFNIELANELSRNGRRSGLTFAPEGGSERLRRVINKMVSEEDLIATVATAFANGWRQVKLYFMCGLPTETDEDVLQIAEMAKRVIATGRQVSGRSDIRCTVSIGGFVPKPHTPFQWAPQLSHEETDARLAKLRDAIRSDRRYGRAIGFRYHDGKPGVVEGLLSRGDRRLADVVEAVWRDGGRFDGWSEHFSYERWEQVAQRVLAAHGLDVDWYTTRERDLDEVLPWDHLDSGLDKDWLWEDWQEALSGVEVDDCRWTPCFDCGVCPTTDTSIQVGPSGRPMLPLSVVRASGVLEGVGTSPGGTP</sequence>
<dbReference type="InterPro" id="IPR045784">
    <property type="entry name" value="Radical_SAM_N2"/>
</dbReference>
<comment type="caution">
    <text evidence="2">The sequence shown here is derived from an EMBL/GenBank/DDBJ whole genome shotgun (WGS) entry which is preliminary data.</text>
</comment>
<dbReference type="InterPro" id="IPR022664">
    <property type="entry name" value="DapB_N_CS"/>
</dbReference>
<dbReference type="Gene3D" id="3.30.360.10">
    <property type="entry name" value="Dihydrodipicolinate Reductase, domain 2"/>
    <property type="match status" value="1"/>
</dbReference>
<dbReference type="SFLD" id="SFLDG01082">
    <property type="entry name" value="B12-binding_domain_containing"/>
    <property type="match status" value="1"/>
</dbReference>
<dbReference type="SFLD" id="SFLDS00029">
    <property type="entry name" value="Radical_SAM"/>
    <property type="match status" value="1"/>
</dbReference>
<feature type="domain" description="Radical SAM core" evidence="1">
    <location>
        <begin position="299"/>
        <end position="541"/>
    </location>
</feature>
<accession>A0A849BUX3</accession>
<dbReference type="EMBL" id="JABEMA010000280">
    <property type="protein sequence ID" value="NNH24194.1"/>
    <property type="molecule type" value="Genomic_DNA"/>
</dbReference>
<dbReference type="PANTHER" id="PTHR42731">
    <property type="entry name" value="SLL1084 PROTEIN"/>
    <property type="match status" value="1"/>
</dbReference>
<dbReference type="InterPro" id="IPR058240">
    <property type="entry name" value="rSAM_sf"/>
</dbReference>
<dbReference type="Proteomes" id="UP000555552">
    <property type="component" value="Unassembled WGS sequence"/>
</dbReference>
<dbReference type="Pfam" id="PF05173">
    <property type="entry name" value="DapB_C"/>
    <property type="match status" value="1"/>
</dbReference>
<dbReference type="AlphaFoldDB" id="A0A849BUX3"/>
<dbReference type="InterPro" id="IPR022663">
    <property type="entry name" value="DapB_C"/>
</dbReference>
<dbReference type="InterPro" id="IPR023862">
    <property type="entry name" value="CHP03960_rSAM"/>
</dbReference>
<dbReference type="GO" id="GO:0009089">
    <property type="term" value="P:lysine biosynthetic process via diaminopimelate"/>
    <property type="evidence" value="ECO:0007669"/>
    <property type="project" value="InterPro"/>
</dbReference>
<name>A0A849BUX3_9ACTN</name>
<keyword evidence="3" id="KW-1185">Reference proteome</keyword>
<dbReference type="NCBIfam" id="TIGR03960">
    <property type="entry name" value="rSAM_fuse_unch"/>
    <property type="match status" value="1"/>
</dbReference>
<dbReference type="InterPro" id="IPR023404">
    <property type="entry name" value="rSAM_horseshoe"/>
</dbReference>
<protein>
    <submittedName>
        <fullName evidence="2">TIGR03960 family B12-binding radical SAM protein</fullName>
    </submittedName>
</protein>
<dbReference type="InterPro" id="IPR007197">
    <property type="entry name" value="rSAM"/>
</dbReference>
<dbReference type="PROSITE" id="PS51918">
    <property type="entry name" value="RADICAL_SAM"/>
    <property type="match status" value="1"/>
</dbReference>
<dbReference type="Gene3D" id="3.80.30.20">
    <property type="entry name" value="tm_1862 like domain"/>
    <property type="match status" value="1"/>
</dbReference>
<dbReference type="SUPFAM" id="SSF102114">
    <property type="entry name" value="Radical SAM enzymes"/>
    <property type="match status" value="1"/>
</dbReference>
<reference evidence="2 3" key="1">
    <citation type="submission" date="2020-05" db="EMBL/GenBank/DDBJ databases">
        <title>MicrobeNet Type strains.</title>
        <authorList>
            <person name="Nicholson A.C."/>
        </authorList>
    </citation>
    <scope>NUCLEOTIDE SEQUENCE [LARGE SCALE GENOMIC DNA]</scope>
    <source>
        <strain evidence="2 3">JCM 14547</strain>
    </source>
</reference>
<dbReference type="Pfam" id="PF04055">
    <property type="entry name" value="Radical_SAM"/>
    <property type="match status" value="1"/>
</dbReference>
<dbReference type="PROSITE" id="PS01298">
    <property type="entry name" value="DAPB"/>
    <property type="match status" value="1"/>
</dbReference>
<dbReference type="PANTHER" id="PTHR42731:SF1">
    <property type="entry name" value="RADICAL SAM DOMAIN PROTEIN"/>
    <property type="match status" value="1"/>
</dbReference>
<evidence type="ECO:0000313" key="3">
    <source>
        <dbReference type="Proteomes" id="UP000555552"/>
    </source>
</evidence>
<dbReference type="GO" id="GO:0008839">
    <property type="term" value="F:4-hydroxy-tetrahydrodipicolinate reductase"/>
    <property type="evidence" value="ECO:0007669"/>
    <property type="project" value="InterPro"/>
</dbReference>
<dbReference type="GO" id="GO:0051536">
    <property type="term" value="F:iron-sulfur cluster binding"/>
    <property type="evidence" value="ECO:0007669"/>
    <property type="project" value="InterPro"/>
</dbReference>
<dbReference type="Pfam" id="PF19864">
    <property type="entry name" value="Radical_SAM_N2"/>
    <property type="match status" value="1"/>
</dbReference>
<proteinExistence type="predicted"/>